<dbReference type="Proteomes" id="UP000483286">
    <property type="component" value="Unassembled WGS sequence"/>
</dbReference>
<keyword evidence="1" id="KW-1133">Transmembrane helix</keyword>
<dbReference type="AlphaFoldDB" id="A0A7C9I3I2"/>
<gene>
    <name evidence="2" type="ORF">GO986_11900</name>
</gene>
<evidence type="ECO:0000313" key="3">
    <source>
        <dbReference type="Proteomes" id="UP000483286"/>
    </source>
</evidence>
<evidence type="ECO:0000313" key="2">
    <source>
        <dbReference type="EMBL" id="MVN87471.1"/>
    </source>
</evidence>
<keyword evidence="3" id="KW-1185">Reference proteome</keyword>
<organism evidence="2 3">
    <name type="scientific">Deinococcus arboris</name>
    <dbReference type="NCBI Taxonomy" id="2682977"/>
    <lineage>
        <taxon>Bacteria</taxon>
        <taxon>Thermotogati</taxon>
        <taxon>Deinococcota</taxon>
        <taxon>Deinococci</taxon>
        <taxon>Deinococcales</taxon>
        <taxon>Deinococcaceae</taxon>
        <taxon>Deinococcus</taxon>
    </lineage>
</organism>
<reference evidence="2 3" key="1">
    <citation type="submission" date="2019-12" db="EMBL/GenBank/DDBJ databases">
        <title>Deinococcus sp. HMF7620 Genome sequencing and assembly.</title>
        <authorList>
            <person name="Kang H."/>
            <person name="Kim H."/>
            <person name="Joh K."/>
        </authorList>
    </citation>
    <scope>NUCLEOTIDE SEQUENCE [LARGE SCALE GENOMIC DNA]</scope>
    <source>
        <strain evidence="2 3">HMF7620</strain>
    </source>
</reference>
<dbReference type="RefSeq" id="WP_157459527.1">
    <property type="nucleotide sequence ID" value="NZ_WQLB01000015.1"/>
</dbReference>
<sequence length="105" mass="11649">MRPDTLYVLWRALLLTDLLLLRYWVTGPHVLQGRQAVLGGIALGLRERSNLHAPTFGQLFDATAASDDVLHQEGRRLAEALAYCGADLSVIRRKVPALIPLLDHP</sequence>
<evidence type="ECO:0000256" key="1">
    <source>
        <dbReference type="SAM" id="Phobius"/>
    </source>
</evidence>
<keyword evidence="1" id="KW-0812">Transmembrane</keyword>
<comment type="caution">
    <text evidence="2">The sequence shown here is derived from an EMBL/GenBank/DDBJ whole genome shotgun (WGS) entry which is preliminary data.</text>
</comment>
<name>A0A7C9I3I2_9DEIO</name>
<keyword evidence="1" id="KW-0472">Membrane</keyword>
<accession>A0A7C9I3I2</accession>
<proteinExistence type="predicted"/>
<feature type="transmembrane region" description="Helical" evidence="1">
    <location>
        <begin position="6"/>
        <end position="25"/>
    </location>
</feature>
<protein>
    <submittedName>
        <fullName evidence="2">Uncharacterized protein</fullName>
    </submittedName>
</protein>
<dbReference type="EMBL" id="WQLB01000015">
    <property type="protein sequence ID" value="MVN87471.1"/>
    <property type="molecule type" value="Genomic_DNA"/>
</dbReference>